<accession>A0A9W9AR19</accession>
<evidence type="ECO:0000313" key="2">
    <source>
        <dbReference type="EMBL" id="KAJ4487105.1"/>
    </source>
</evidence>
<evidence type="ECO:0000313" key="3">
    <source>
        <dbReference type="Proteomes" id="UP001150238"/>
    </source>
</evidence>
<protein>
    <submittedName>
        <fullName evidence="2">Uncharacterized protein</fullName>
    </submittedName>
</protein>
<dbReference type="AlphaFoldDB" id="A0A9W9AR19"/>
<dbReference type="Proteomes" id="UP001150238">
    <property type="component" value="Unassembled WGS sequence"/>
</dbReference>
<reference evidence="2" key="1">
    <citation type="submission" date="2022-08" db="EMBL/GenBank/DDBJ databases">
        <authorList>
            <consortium name="DOE Joint Genome Institute"/>
            <person name="Min B."/>
            <person name="Riley R."/>
            <person name="Sierra-Patev S."/>
            <person name="Naranjo-Ortiz M."/>
            <person name="Looney B."/>
            <person name="Konkel Z."/>
            <person name="Slot J.C."/>
            <person name="Sakamoto Y."/>
            <person name="Steenwyk J.L."/>
            <person name="Rokas A."/>
            <person name="Carro J."/>
            <person name="Camarero S."/>
            <person name="Ferreira P."/>
            <person name="Molpeceres G."/>
            <person name="Ruiz-Duenas F.J."/>
            <person name="Serrano A."/>
            <person name="Henrissat B."/>
            <person name="Drula E."/>
            <person name="Hughes K.W."/>
            <person name="Mata J.L."/>
            <person name="Ishikawa N.K."/>
            <person name="Vargas-Isla R."/>
            <person name="Ushijima S."/>
            <person name="Smith C.A."/>
            <person name="Ahrendt S."/>
            <person name="Andreopoulos W."/>
            <person name="He G."/>
            <person name="Labutti K."/>
            <person name="Lipzen A."/>
            <person name="Ng V."/>
            <person name="Sandor L."/>
            <person name="Barry K."/>
            <person name="Martinez A.T."/>
            <person name="Xiao Y."/>
            <person name="Gibbons J.G."/>
            <person name="Terashima K."/>
            <person name="Hibbett D.S."/>
            <person name="Grigoriev I.V."/>
        </authorList>
    </citation>
    <scope>NUCLEOTIDE SEQUENCE</scope>
    <source>
        <strain evidence="2">Sp2 HRB7682 ss15</strain>
    </source>
</reference>
<dbReference type="EMBL" id="JANVFS010000009">
    <property type="protein sequence ID" value="KAJ4487105.1"/>
    <property type="molecule type" value="Genomic_DNA"/>
</dbReference>
<reference evidence="2" key="2">
    <citation type="journal article" date="2023" name="Proc. Natl. Acad. Sci. U.S.A.">
        <title>A global phylogenomic analysis of the shiitake genus Lentinula.</title>
        <authorList>
            <person name="Sierra-Patev S."/>
            <person name="Min B."/>
            <person name="Naranjo-Ortiz M."/>
            <person name="Looney B."/>
            <person name="Konkel Z."/>
            <person name="Slot J.C."/>
            <person name="Sakamoto Y."/>
            <person name="Steenwyk J.L."/>
            <person name="Rokas A."/>
            <person name="Carro J."/>
            <person name="Camarero S."/>
            <person name="Ferreira P."/>
            <person name="Molpeceres G."/>
            <person name="Ruiz-Duenas F.J."/>
            <person name="Serrano A."/>
            <person name="Henrissat B."/>
            <person name="Drula E."/>
            <person name="Hughes K.W."/>
            <person name="Mata J.L."/>
            <person name="Ishikawa N.K."/>
            <person name="Vargas-Isla R."/>
            <person name="Ushijima S."/>
            <person name="Smith C.A."/>
            <person name="Donoghue J."/>
            <person name="Ahrendt S."/>
            <person name="Andreopoulos W."/>
            <person name="He G."/>
            <person name="LaButti K."/>
            <person name="Lipzen A."/>
            <person name="Ng V."/>
            <person name="Riley R."/>
            <person name="Sandor L."/>
            <person name="Barry K."/>
            <person name="Martinez A.T."/>
            <person name="Xiao Y."/>
            <person name="Gibbons J.G."/>
            <person name="Terashima K."/>
            <person name="Grigoriev I.V."/>
            <person name="Hibbett D."/>
        </authorList>
    </citation>
    <scope>NUCLEOTIDE SEQUENCE</scope>
    <source>
        <strain evidence="2">Sp2 HRB7682 ss15</strain>
    </source>
</reference>
<organism evidence="2 3">
    <name type="scientific">Lentinula lateritia</name>
    <dbReference type="NCBI Taxonomy" id="40482"/>
    <lineage>
        <taxon>Eukaryota</taxon>
        <taxon>Fungi</taxon>
        <taxon>Dikarya</taxon>
        <taxon>Basidiomycota</taxon>
        <taxon>Agaricomycotina</taxon>
        <taxon>Agaricomycetes</taxon>
        <taxon>Agaricomycetidae</taxon>
        <taxon>Agaricales</taxon>
        <taxon>Marasmiineae</taxon>
        <taxon>Omphalotaceae</taxon>
        <taxon>Lentinula</taxon>
    </lineage>
</organism>
<proteinExistence type="predicted"/>
<evidence type="ECO:0000256" key="1">
    <source>
        <dbReference type="SAM" id="MobiDB-lite"/>
    </source>
</evidence>
<feature type="compositionally biased region" description="Low complexity" evidence="1">
    <location>
        <begin position="175"/>
        <end position="193"/>
    </location>
</feature>
<feature type="compositionally biased region" description="Basic and acidic residues" evidence="1">
    <location>
        <begin position="160"/>
        <end position="173"/>
    </location>
</feature>
<comment type="caution">
    <text evidence="2">The sequence shown here is derived from an EMBL/GenBank/DDBJ whole genome shotgun (WGS) entry which is preliminary data.</text>
</comment>
<sequence length="284" mass="31105">MPHVHHHTILTLPYFSTAFCGETTASLCNHWMAGTGVEQRLATSLTPEEHRLGGIFALAVTGVDESYSESKRKGKHDKVRLLSDSTFSDSNSNPSNFSTSSTYAYTYTYTTVSAFKVEFELMWGMGIGGGEPSLAAEPSGLTRQPLHSLTLPSSLSKKRPASEQHHDDHHHSDATPTTTTPATTTLTPLLQPPTKKRHIASPLSPYALFSPFRRCAIPSRLSLSGPRPSVVSASNFAHVIFLFSFLPSFIIHPSVLLRSPPFPVPRPNLYPTPSLFLPRVKPTD</sequence>
<feature type="compositionally biased region" description="Low complexity" evidence="1">
    <location>
        <begin position="145"/>
        <end position="155"/>
    </location>
</feature>
<name>A0A9W9AR19_9AGAR</name>
<gene>
    <name evidence="2" type="ORF">C8J55DRAFT_558180</name>
</gene>
<feature type="region of interest" description="Disordered" evidence="1">
    <location>
        <begin position="145"/>
        <end position="197"/>
    </location>
</feature>